<keyword evidence="6" id="KW-0812">Transmembrane</keyword>
<feature type="domain" description="4Fe-4S ferredoxin-type" evidence="7">
    <location>
        <begin position="299"/>
        <end position="329"/>
    </location>
</feature>
<dbReference type="GO" id="GO:0016491">
    <property type="term" value="F:oxidoreductase activity"/>
    <property type="evidence" value="ECO:0007669"/>
    <property type="project" value="UniProtKB-KW"/>
</dbReference>
<comment type="caution">
    <text evidence="8">The sequence shown here is derived from an EMBL/GenBank/DDBJ whole genome shotgun (WGS) entry which is preliminary data.</text>
</comment>
<dbReference type="Proteomes" id="UP000295164">
    <property type="component" value="Unassembled WGS sequence"/>
</dbReference>
<evidence type="ECO:0000256" key="4">
    <source>
        <dbReference type="ARBA" id="ARBA00023004"/>
    </source>
</evidence>
<keyword evidence="6" id="KW-0472">Membrane</keyword>
<dbReference type="PROSITE" id="PS51379">
    <property type="entry name" value="4FE4S_FER_2"/>
    <property type="match status" value="2"/>
</dbReference>
<feature type="domain" description="4Fe-4S ferredoxin-type" evidence="7">
    <location>
        <begin position="364"/>
        <end position="396"/>
    </location>
</feature>
<dbReference type="GO" id="GO:0046872">
    <property type="term" value="F:metal ion binding"/>
    <property type="evidence" value="ECO:0007669"/>
    <property type="project" value="UniProtKB-KW"/>
</dbReference>
<dbReference type="InterPro" id="IPR051460">
    <property type="entry name" value="HdrC_iron-sulfur_subunit"/>
</dbReference>
<feature type="transmembrane region" description="Helical" evidence="6">
    <location>
        <begin position="152"/>
        <end position="172"/>
    </location>
</feature>
<proteinExistence type="predicted"/>
<keyword evidence="4" id="KW-0408">Iron</keyword>
<dbReference type="AlphaFoldDB" id="A0A4R4E3C5"/>
<keyword evidence="5" id="KW-0411">Iron-sulfur</keyword>
<keyword evidence="2" id="KW-0479">Metal-binding</keyword>
<dbReference type="OrthoDB" id="9769677at2"/>
<keyword evidence="1" id="KW-0004">4Fe-4S</keyword>
<evidence type="ECO:0000256" key="6">
    <source>
        <dbReference type="SAM" id="Phobius"/>
    </source>
</evidence>
<feature type="transmembrane region" description="Helical" evidence="6">
    <location>
        <begin position="109"/>
        <end position="131"/>
    </location>
</feature>
<dbReference type="GO" id="GO:0051539">
    <property type="term" value="F:4 iron, 4 sulfur cluster binding"/>
    <property type="evidence" value="ECO:0007669"/>
    <property type="project" value="UniProtKB-KW"/>
</dbReference>
<dbReference type="EMBL" id="SKFH01000004">
    <property type="protein sequence ID" value="TCZ73996.1"/>
    <property type="molecule type" value="Genomic_DNA"/>
</dbReference>
<gene>
    <name evidence="8" type="ORF">E0486_03980</name>
</gene>
<name>A0A4R4E3C5_9BACT</name>
<keyword evidence="3" id="KW-0560">Oxidoreductase</keyword>
<evidence type="ECO:0000259" key="7">
    <source>
        <dbReference type="PROSITE" id="PS51379"/>
    </source>
</evidence>
<dbReference type="Gene3D" id="1.10.1060.10">
    <property type="entry name" value="Alpha-helical ferredoxin"/>
    <property type="match status" value="1"/>
</dbReference>
<dbReference type="InterPro" id="IPR036197">
    <property type="entry name" value="NarG-like_sf"/>
</dbReference>
<dbReference type="InterPro" id="IPR009051">
    <property type="entry name" value="Helical_ferredxn"/>
</dbReference>
<evidence type="ECO:0000256" key="3">
    <source>
        <dbReference type="ARBA" id="ARBA00023002"/>
    </source>
</evidence>
<evidence type="ECO:0000313" key="8">
    <source>
        <dbReference type="EMBL" id="TCZ73996.1"/>
    </source>
</evidence>
<dbReference type="PANTHER" id="PTHR43255">
    <property type="entry name" value="IRON-SULFUR-BINDING OXIDOREDUCTASE FADF-RELATED-RELATED"/>
    <property type="match status" value="1"/>
</dbReference>
<organism evidence="8 9">
    <name type="scientific">Flaviaesturariibacter aridisoli</name>
    <dbReference type="NCBI Taxonomy" id="2545761"/>
    <lineage>
        <taxon>Bacteria</taxon>
        <taxon>Pseudomonadati</taxon>
        <taxon>Bacteroidota</taxon>
        <taxon>Chitinophagia</taxon>
        <taxon>Chitinophagales</taxon>
        <taxon>Chitinophagaceae</taxon>
        <taxon>Flaviaestuariibacter</taxon>
    </lineage>
</organism>
<keyword evidence="6" id="KW-1133">Transmembrane helix</keyword>
<evidence type="ECO:0000313" key="9">
    <source>
        <dbReference type="Proteomes" id="UP000295164"/>
    </source>
</evidence>
<feature type="transmembrane region" description="Helical" evidence="6">
    <location>
        <begin position="6"/>
        <end position="25"/>
    </location>
</feature>
<feature type="transmembrane region" description="Helical" evidence="6">
    <location>
        <begin position="67"/>
        <end position="89"/>
    </location>
</feature>
<feature type="transmembrane region" description="Helical" evidence="6">
    <location>
        <begin position="192"/>
        <end position="213"/>
    </location>
</feature>
<dbReference type="SUPFAM" id="SSF103501">
    <property type="entry name" value="Respiratory nitrate reductase 1 gamma chain"/>
    <property type="match status" value="1"/>
</dbReference>
<sequence length="446" mass="50930">MQLFQQLLFVLLAAAAVWIFARKVTTIRRNINLGREEDLKDNPGARWRNMLLLAFGQKRMFDKPMVAFLHFIVYAGFVIINVEILEIVLDGIFGTHRLFAPWLGGFYSFVINFFEFLAFSVLAACVVFLLRRNVVRVKRLNMKELAGWPRSDANYILTFEIVLMSLFLLMNAADKSLQLQQYGHYRDVQTNFWISGIITPLFQNLSVGTLLVIERGAWWLHIAGIFVFLNYLPYSKHLHIILAFPNTYFARLKPQAQMVNMPEIQREVLYAMDPGAAANAPAEEGHKRFGAKDVPDLTWKNLLDAYTCTECGRCTQACPANQTGKLLSPRKIMMDTRDRMEEIGAHTAANGGTFQDDGKSLLHDYISTEELWACTSCQACVQVCPVLIDPLHIINQLKRYLALEESNQPGEWNAMYSNVENNFAPWKFSPDDRANWALELNEQQGA</sequence>
<evidence type="ECO:0000256" key="2">
    <source>
        <dbReference type="ARBA" id="ARBA00022723"/>
    </source>
</evidence>
<dbReference type="InterPro" id="IPR017896">
    <property type="entry name" value="4Fe4S_Fe-S-bd"/>
</dbReference>
<dbReference type="GO" id="GO:0005886">
    <property type="term" value="C:plasma membrane"/>
    <property type="evidence" value="ECO:0007669"/>
    <property type="project" value="TreeGrafter"/>
</dbReference>
<reference evidence="8 9" key="1">
    <citation type="submission" date="2019-03" db="EMBL/GenBank/DDBJ databases">
        <authorList>
            <person name="Kim M.K.M."/>
        </authorList>
    </citation>
    <scope>NUCLEOTIDE SEQUENCE [LARGE SCALE GENOMIC DNA]</scope>
    <source>
        <strain evidence="8 9">17J68-15</strain>
    </source>
</reference>
<dbReference type="InterPro" id="IPR017900">
    <property type="entry name" value="4Fe4S_Fe_S_CS"/>
</dbReference>
<evidence type="ECO:0000256" key="1">
    <source>
        <dbReference type="ARBA" id="ARBA00022485"/>
    </source>
</evidence>
<evidence type="ECO:0000256" key="5">
    <source>
        <dbReference type="ARBA" id="ARBA00023014"/>
    </source>
</evidence>
<dbReference type="Pfam" id="PF13187">
    <property type="entry name" value="Fer4_9"/>
    <property type="match status" value="1"/>
</dbReference>
<dbReference type="PANTHER" id="PTHR43255:SF1">
    <property type="entry name" value="IRON-SULFUR-BINDING OXIDOREDUCTASE FADF-RELATED"/>
    <property type="match status" value="1"/>
</dbReference>
<feature type="transmembrane region" description="Helical" evidence="6">
    <location>
        <begin position="218"/>
        <end position="234"/>
    </location>
</feature>
<dbReference type="SUPFAM" id="SSF46548">
    <property type="entry name" value="alpha-helical ferredoxin"/>
    <property type="match status" value="1"/>
</dbReference>
<protein>
    <submittedName>
        <fullName evidence="8">(Fe-S)-binding protein</fullName>
    </submittedName>
</protein>
<keyword evidence="9" id="KW-1185">Reference proteome</keyword>
<accession>A0A4R4E3C5</accession>
<dbReference type="Gene3D" id="1.20.950.20">
    <property type="entry name" value="Transmembrane di-heme cytochromes, Chain C"/>
    <property type="match status" value="1"/>
</dbReference>
<dbReference type="PROSITE" id="PS00198">
    <property type="entry name" value="4FE4S_FER_1"/>
    <property type="match status" value="2"/>
</dbReference>